<keyword evidence="6" id="KW-1185">Reference proteome</keyword>
<dbReference type="PROSITE" id="PS50088">
    <property type="entry name" value="ANK_REPEAT"/>
    <property type="match status" value="2"/>
</dbReference>
<dbReference type="PROSITE" id="PS50297">
    <property type="entry name" value="ANK_REP_REGION"/>
    <property type="match status" value="2"/>
</dbReference>
<organism evidence="5 6">
    <name type="scientific">Colletotrichum kahawae</name>
    <name type="common">Coffee berry disease fungus</name>
    <dbReference type="NCBI Taxonomy" id="34407"/>
    <lineage>
        <taxon>Eukaryota</taxon>
        <taxon>Fungi</taxon>
        <taxon>Dikarya</taxon>
        <taxon>Ascomycota</taxon>
        <taxon>Pezizomycotina</taxon>
        <taxon>Sordariomycetes</taxon>
        <taxon>Hypocreomycetidae</taxon>
        <taxon>Glomerellales</taxon>
        <taxon>Glomerellaceae</taxon>
        <taxon>Colletotrichum</taxon>
        <taxon>Colletotrichum gloeosporioides species complex</taxon>
    </lineage>
</organism>
<dbReference type="InterPro" id="IPR002110">
    <property type="entry name" value="Ankyrin_rpt"/>
</dbReference>
<keyword evidence="2 3" id="KW-0040">ANK repeat</keyword>
<dbReference type="InterPro" id="IPR036770">
    <property type="entry name" value="Ankyrin_rpt-contain_sf"/>
</dbReference>
<feature type="repeat" description="ANK" evidence="3">
    <location>
        <begin position="86"/>
        <end position="118"/>
    </location>
</feature>
<evidence type="ECO:0000256" key="3">
    <source>
        <dbReference type="PROSITE-ProRule" id="PRU00023"/>
    </source>
</evidence>
<name>A0AAD9YIH6_COLKA</name>
<evidence type="ECO:0000256" key="2">
    <source>
        <dbReference type="ARBA" id="ARBA00023043"/>
    </source>
</evidence>
<dbReference type="Pfam" id="PF24120">
    <property type="entry name" value="SsdA_C"/>
    <property type="match status" value="1"/>
</dbReference>
<evidence type="ECO:0000313" key="6">
    <source>
        <dbReference type="Proteomes" id="UP001281614"/>
    </source>
</evidence>
<reference evidence="5" key="1">
    <citation type="submission" date="2023-02" db="EMBL/GenBank/DDBJ databases">
        <title>Colletotrichum kahawae CIFC_Que2 genome sequencing and assembly.</title>
        <authorList>
            <person name="Baroncelli R."/>
        </authorList>
    </citation>
    <scope>NUCLEOTIDE SEQUENCE</scope>
    <source>
        <strain evidence="5">CIFC_Que2</strain>
    </source>
</reference>
<dbReference type="EMBL" id="VYYT01000127">
    <property type="protein sequence ID" value="KAK2765803.1"/>
    <property type="molecule type" value="Genomic_DNA"/>
</dbReference>
<dbReference type="Gene3D" id="1.25.40.20">
    <property type="entry name" value="Ankyrin repeat-containing domain"/>
    <property type="match status" value="1"/>
</dbReference>
<dbReference type="Pfam" id="PF12796">
    <property type="entry name" value="Ank_2"/>
    <property type="match status" value="1"/>
</dbReference>
<evidence type="ECO:0000313" key="5">
    <source>
        <dbReference type="EMBL" id="KAK2765803.1"/>
    </source>
</evidence>
<comment type="caution">
    <text evidence="5">The sequence shown here is derived from an EMBL/GenBank/DDBJ whole genome shotgun (WGS) entry which is preliminary data.</text>
</comment>
<dbReference type="AlphaFoldDB" id="A0AAD9YIH6"/>
<proteinExistence type="predicted"/>
<gene>
    <name evidence="5" type="ORF">CKAH01_15552</name>
</gene>
<evidence type="ECO:0000256" key="1">
    <source>
        <dbReference type="ARBA" id="ARBA00022737"/>
    </source>
</evidence>
<keyword evidence="1" id="KW-0677">Repeat</keyword>
<feature type="domain" description="Single-strand DNA deaminase toxin A-like C-terminal" evidence="4">
    <location>
        <begin position="213"/>
        <end position="269"/>
    </location>
</feature>
<dbReference type="SUPFAM" id="SSF48403">
    <property type="entry name" value="Ankyrin repeat"/>
    <property type="match status" value="1"/>
</dbReference>
<dbReference type="InterPro" id="IPR057517">
    <property type="entry name" value="SsdA-like_C"/>
</dbReference>
<feature type="repeat" description="ANK" evidence="3">
    <location>
        <begin position="119"/>
        <end position="145"/>
    </location>
</feature>
<evidence type="ECO:0000259" key="4">
    <source>
        <dbReference type="Pfam" id="PF24120"/>
    </source>
</evidence>
<accession>A0AAD9YIH6</accession>
<dbReference type="PANTHER" id="PTHR24171">
    <property type="entry name" value="ANKYRIN REPEAT DOMAIN-CONTAINING PROTEIN 39-RELATED"/>
    <property type="match status" value="1"/>
</dbReference>
<protein>
    <recommendedName>
        <fullName evidence="4">Single-strand DNA deaminase toxin A-like C-terminal domain-containing protein</fullName>
    </recommendedName>
</protein>
<dbReference type="SMART" id="SM00248">
    <property type="entry name" value="ANK"/>
    <property type="match status" value="2"/>
</dbReference>
<sequence length="391" mass="44170">MFVCGTADPTAYFGELGEEQPKPRKITFRNRKKWTNAKEQVHYSESMTGLPGGYSVERFIVVLDDYDSYSSSREGNEKPESKIQITGNTALHYAACKKSDAMVRLLLQKGAKPNVINAAARSPLMEAALWGRLRNIELLLEYGADTGTYCIRNGQRLRVVDFAMPLEENIAERESLAGGSTERIRLRGIATELQMFVETVAVLYRGGRFPGVAAMSGWVHGEKFNIQVSGKDWTQEVHDLCKKIGFSLRPHDRDQGSRGRYYACHAEKQPVPYFISKHLRENVEDVIASENLRLDDADDHAERGQNGWHHRERLPALEHIEPPVTLLDYATPGVRPHQIPRSAPERMVFDAQKRACETPVARLFMAEQRCRLIQQASWSLAFLSGSLFLHG</sequence>
<dbReference type="Proteomes" id="UP001281614">
    <property type="component" value="Unassembled WGS sequence"/>
</dbReference>